<dbReference type="InterPro" id="IPR008258">
    <property type="entry name" value="Transglycosylase_SLT_dom_1"/>
</dbReference>
<proteinExistence type="predicted"/>
<accession>A0ABP9D971</accession>
<keyword evidence="3" id="KW-1185">Reference proteome</keyword>
<feature type="domain" description="Transglycosylase SLT" evidence="1">
    <location>
        <begin position="65"/>
        <end position="171"/>
    </location>
</feature>
<comment type="caution">
    <text evidence="2">The sequence shown here is derived from an EMBL/GenBank/DDBJ whole genome shotgun (WGS) entry which is preliminary data.</text>
</comment>
<sequence>MEEKQKVLMNLKVPQPYSFCDEPVNLKDIDVQERFERELYVNTFWHSNTILLLKRAHRWLPVIAEILKEEDVPEDFKFLPLIESGLTNVTSPAGASGYWQFLKSTAKDYGLTVNKEVDERYHVQKATRAACHYLKKAKERLGSWTLAAAAYNRGVTGIERALEDQQAENYYDLLLNEETSRYVFRILAIKEIYRNPQKYGFPLYNSSYYTMEDLKYQSVSESVGNLASFAKSHGISYKLLKRYNPWLRKNKLTVNKGTSYLIALPK</sequence>
<evidence type="ECO:0000313" key="2">
    <source>
        <dbReference type="EMBL" id="GAA4829977.1"/>
    </source>
</evidence>
<protein>
    <submittedName>
        <fullName evidence="2">Lytic transglycosylase domain-containing protein</fullName>
    </submittedName>
</protein>
<dbReference type="Pfam" id="PF01464">
    <property type="entry name" value="SLT"/>
    <property type="match status" value="1"/>
</dbReference>
<dbReference type="EMBL" id="BAABJX010000022">
    <property type="protein sequence ID" value="GAA4829977.1"/>
    <property type="molecule type" value="Genomic_DNA"/>
</dbReference>
<name>A0ABP9D971_9BACT</name>
<dbReference type="SUPFAM" id="SSF53955">
    <property type="entry name" value="Lysozyme-like"/>
    <property type="match status" value="1"/>
</dbReference>
<dbReference type="CDD" id="cd16894">
    <property type="entry name" value="MltD-like"/>
    <property type="match status" value="1"/>
</dbReference>
<evidence type="ECO:0000313" key="3">
    <source>
        <dbReference type="Proteomes" id="UP001500298"/>
    </source>
</evidence>
<dbReference type="Proteomes" id="UP001500298">
    <property type="component" value="Unassembled WGS sequence"/>
</dbReference>
<dbReference type="Gene3D" id="1.10.530.10">
    <property type="match status" value="1"/>
</dbReference>
<organism evidence="2 3">
    <name type="scientific">Algivirga pacifica</name>
    <dbReference type="NCBI Taxonomy" id="1162670"/>
    <lineage>
        <taxon>Bacteria</taxon>
        <taxon>Pseudomonadati</taxon>
        <taxon>Bacteroidota</taxon>
        <taxon>Cytophagia</taxon>
        <taxon>Cytophagales</taxon>
        <taxon>Flammeovirgaceae</taxon>
        <taxon>Algivirga</taxon>
    </lineage>
</organism>
<gene>
    <name evidence="2" type="ORF">GCM10023331_14060</name>
</gene>
<reference evidence="3" key="1">
    <citation type="journal article" date="2019" name="Int. J. Syst. Evol. Microbiol.">
        <title>The Global Catalogue of Microorganisms (GCM) 10K type strain sequencing project: providing services to taxonomists for standard genome sequencing and annotation.</title>
        <authorList>
            <consortium name="The Broad Institute Genomics Platform"/>
            <consortium name="The Broad Institute Genome Sequencing Center for Infectious Disease"/>
            <person name="Wu L."/>
            <person name="Ma J."/>
        </authorList>
    </citation>
    <scope>NUCLEOTIDE SEQUENCE [LARGE SCALE GENOMIC DNA]</scope>
    <source>
        <strain evidence="3">JCM 18326</strain>
    </source>
</reference>
<evidence type="ECO:0000259" key="1">
    <source>
        <dbReference type="Pfam" id="PF01464"/>
    </source>
</evidence>
<dbReference type="InterPro" id="IPR023346">
    <property type="entry name" value="Lysozyme-like_dom_sf"/>
</dbReference>